<feature type="domain" description="6-phosphogluconate dehydrogenase NADP-binding" evidence="3">
    <location>
        <begin position="2"/>
        <end position="153"/>
    </location>
</feature>
<organism evidence="5 6">
    <name type="scientific">Thermithiobacillus plumbiphilus</name>
    <dbReference type="NCBI Taxonomy" id="1729899"/>
    <lineage>
        <taxon>Bacteria</taxon>
        <taxon>Pseudomonadati</taxon>
        <taxon>Pseudomonadota</taxon>
        <taxon>Acidithiobacillia</taxon>
        <taxon>Acidithiobacillales</taxon>
        <taxon>Thermithiobacillaceae</taxon>
        <taxon>Thermithiobacillus</taxon>
    </lineage>
</organism>
<keyword evidence="2" id="KW-0520">NAD</keyword>
<sequence>MNISFLGTGLMGQPLATRLLQAGHSVTVWNRSIQKTRELAAAGAEVTDNPAQAIAAGKVVFTMLSDAAALREVLLHESARGQLQGRSIIQMATIGPQQSRELAADLHALGAEYLEAPVLGSIPEARNGTLLIMAGGPEALYQRMDALLQVLGTPRRVGEIGQAAALKLALNQLIAGLTSSFALSLGFVREQGVPVDNFMDILRQSALYAPTFDKKLQRMLDRDYSNPNFPTRHLLKDVRLFLEESATLPLDPAALDGMRGILERSISQGLADGDYSALYDAVHREDKDRD</sequence>
<proteinExistence type="predicted"/>
<keyword evidence="1 5" id="KW-0560">Oxidoreductase</keyword>
<evidence type="ECO:0000259" key="4">
    <source>
        <dbReference type="Pfam" id="PF14833"/>
    </source>
</evidence>
<dbReference type="EMBL" id="JBBPCO010000001">
    <property type="protein sequence ID" value="MEK8088361.1"/>
    <property type="molecule type" value="Genomic_DNA"/>
</dbReference>
<dbReference type="EC" id="1.1.-.-" evidence="5"/>
<evidence type="ECO:0000256" key="2">
    <source>
        <dbReference type="ARBA" id="ARBA00023027"/>
    </source>
</evidence>
<dbReference type="Gene3D" id="3.40.50.720">
    <property type="entry name" value="NAD(P)-binding Rossmann-like Domain"/>
    <property type="match status" value="1"/>
</dbReference>
<dbReference type="Gene3D" id="1.10.1040.10">
    <property type="entry name" value="N-(1-d-carboxylethyl)-l-norvaline Dehydrogenase, domain 2"/>
    <property type="match status" value="1"/>
</dbReference>
<dbReference type="RefSeq" id="WP_341369427.1">
    <property type="nucleotide sequence ID" value="NZ_JBBPCO010000001.1"/>
</dbReference>
<evidence type="ECO:0000259" key="3">
    <source>
        <dbReference type="Pfam" id="PF03446"/>
    </source>
</evidence>
<dbReference type="Proteomes" id="UP001446205">
    <property type="component" value="Unassembled WGS sequence"/>
</dbReference>
<dbReference type="GO" id="GO:0016491">
    <property type="term" value="F:oxidoreductase activity"/>
    <property type="evidence" value="ECO:0007669"/>
    <property type="project" value="UniProtKB-KW"/>
</dbReference>
<dbReference type="SUPFAM" id="SSF51735">
    <property type="entry name" value="NAD(P)-binding Rossmann-fold domains"/>
    <property type="match status" value="1"/>
</dbReference>
<dbReference type="InterPro" id="IPR015815">
    <property type="entry name" value="HIBADH-related"/>
</dbReference>
<dbReference type="Pfam" id="PF14833">
    <property type="entry name" value="NAD_binding_11"/>
    <property type="match status" value="1"/>
</dbReference>
<gene>
    <name evidence="5" type="ORF">WOB96_01155</name>
</gene>
<dbReference type="PIRSF" id="PIRSF000103">
    <property type="entry name" value="HIBADH"/>
    <property type="match status" value="1"/>
</dbReference>
<evidence type="ECO:0000313" key="6">
    <source>
        <dbReference type="Proteomes" id="UP001446205"/>
    </source>
</evidence>
<dbReference type="SUPFAM" id="SSF48179">
    <property type="entry name" value="6-phosphogluconate dehydrogenase C-terminal domain-like"/>
    <property type="match status" value="1"/>
</dbReference>
<keyword evidence="6" id="KW-1185">Reference proteome</keyword>
<dbReference type="InterPro" id="IPR013328">
    <property type="entry name" value="6PGD_dom2"/>
</dbReference>
<feature type="domain" description="3-hydroxyisobutyrate dehydrogenase-like NAD-binding" evidence="4">
    <location>
        <begin position="161"/>
        <end position="280"/>
    </location>
</feature>
<comment type="caution">
    <text evidence="5">The sequence shown here is derived from an EMBL/GenBank/DDBJ whole genome shotgun (WGS) entry which is preliminary data.</text>
</comment>
<dbReference type="PANTHER" id="PTHR43580">
    <property type="entry name" value="OXIDOREDUCTASE GLYR1-RELATED"/>
    <property type="match status" value="1"/>
</dbReference>
<dbReference type="PANTHER" id="PTHR43580:SF9">
    <property type="entry name" value="GLYOXYLATE_SUCCINIC SEMIALDEHYDE REDUCTASE 1"/>
    <property type="match status" value="1"/>
</dbReference>
<accession>A0ABU9D4X2</accession>
<dbReference type="Pfam" id="PF03446">
    <property type="entry name" value="NAD_binding_2"/>
    <property type="match status" value="1"/>
</dbReference>
<dbReference type="InterPro" id="IPR029154">
    <property type="entry name" value="HIBADH-like_NADP-bd"/>
</dbReference>
<dbReference type="InterPro" id="IPR036291">
    <property type="entry name" value="NAD(P)-bd_dom_sf"/>
</dbReference>
<dbReference type="InterPro" id="IPR051265">
    <property type="entry name" value="HIBADH-related_NP60_sf"/>
</dbReference>
<evidence type="ECO:0000256" key="1">
    <source>
        <dbReference type="ARBA" id="ARBA00023002"/>
    </source>
</evidence>
<name>A0ABU9D4X2_9PROT</name>
<dbReference type="InterPro" id="IPR008927">
    <property type="entry name" value="6-PGluconate_DH-like_C_sf"/>
</dbReference>
<dbReference type="InterPro" id="IPR006115">
    <property type="entry name" value="6PGDH_NADP-bd"/>
</dbReference>
<evidence type="ECO:0000313" key="5">
    <source>
        <dbReference type="EMBL" id="MEK8088361.1"/>
    </source>
</evidence>
<reference evidence="5 6" key="1">
    <citation type="submission" date="2024-04" db="EMBL/GenBank/DDBJ databases">
        <authorList>
            <person name="Abashina T."/>
            <person name="Shaikin A."/>
        </authorList>
    </citation>
    <scope>NUCLEOTIDE SEQUENCE [LARGE SCALE GENOMIC DNA]</scope>
    <source>
        <strain evidence="5 6">AAFK</strain>
    </source>
</reference>
<protein>
    <submittedName>
        <fullName evidence="5">NAD(P)-dependent oxidoreductase</fullName>
        <ecNumber evidence="5">1.1.-.-</ecNumber>
    </submittedName>
</protein>